<name>A0A8D4VQW8_9GAMM</name>
<organism evidence="2 3">
    <name type="scientific">Methylogaea oryzae</name>
    <dbReference type="NCBI Taxonomy" id="1295382"/>
    <lineage>
        <taxon>Bacteria</taxon>
        <taxon>Pseudomonadati</taxon>
        <taxon>Pseudomonadota</taxon>
        <taxon>Gammaproteobacteria</taxon>
        <taxon>Methylococcales</taxon>
        <taxon>Methylococcaceae</taxon>
        <taxon>Methylogaea</taxon>
    </lineage>
</organism>
<reference evidence="2" key="1">
    <citation type="submission" date="2019-06" db="EMBL/GenBank/DDBJ databases">
        <title>Complete genome sequence of Methylogaea oryzae strain JCM16910.</title>
        <authorList>
            <person name="Asakawa S."/>
        </authorList>
    </citation>
    <scope>NUCLEOTIDE SEQUENCE</scope>
    <source>
        <strain evidence="2">E10</strain>
    </source>
</reference>
<keyword evidence="3" id="KW-1185">Reference proteome</keyword>
<dbReference type="Proteomes" id="UP000824988">
    <property type="component" value="Chromosome"/>
</dbReference>
<dbReference type="EMBL" id="AP019782">
    <property type="protein sequence ID" value="BBL70977.1"/>
    <property type="molecule type" value="Genomic_DNA"/>
</dbReference>
<dbReference type="InterPro" id="IPR058548">
    <property type="entry name" value="MlaB-like_STAS"/>
</dbReference>
<dbReference type="PROSITE" id="PS50801">
    <property type="entry name" value="STAS"/>
    <property type="match status" value="1"/>
</dbReference>
<dbReference type="RefSeq" id="WP_221048762.1">
    <property type="nucleotide sequence ID" value="NZ_AP019782.1"/>
</dbReference>
<dbReference type="Pfam" id="PF13466">
    <property type="entry name" value="STAS_2"/>
    <property type="match status" value="1"/>
</dbReference>
<dbReference type="InterPro" id="IPR002645">
    <property type="entry name" value="STAS_dom"/>
</dbReference>
<dbReference type="CDD" id="cd07043">
    <property type="entry name" value="STAS_anti-anti-sigma_factors"/>
    <property type="match status" value="1"/>
</dbReference>
<accession>A0A8D4VQW8</accession>
<proteinExistence type="predicted"/>
<evidence type="ECO:0000313" key="2">
    <source>
        <dbReference type="EMBL" id="BBL70977.1"/>
    </source>
</evidence>
<evidence type="ECO:0000259" key="1">
    <source>
        <dbReference type="PROSITE" id="PS50801"/>
    </source>
</evidence>
<gene>
    <name evidence="2" type="ORF">MoryE10_15830</name>
</gene>
<dbReference type="AlphaFoldDB" id="A0A8D4VQW8"/>
<sequence>MGFIGRISKFESADKNTLFVRVHSRFDFRLQREFRAACHVRRYRRYVIDLGGIDCIDSAALGMLMLLYRHAGEDRRAIALIQCGSEVLEILRIARFGQFFEIAGLDAPGERSEDRSLCFAV</sequence>
<feature type="domain" description="STAS" evidence="1">
    <location>
        <begin position="1"/>
        <end position="96"/>
    </location>
</feature>
<protein>
    <submittedName>
        <fullName evidence="2">Anti-anti-sigma regulatory factor</fullName>
    </submittedName>
</protein>
<dbReference type="KEGG" id="moz:MoryE10_15830"/>
<evidence type="ECO:0000313" key="3">
    <source>
        <dbReference type="Proteomes" id="UP000824988"/>
    </source>
</evidence>